<protein>
    <recommendedName>
        <fullName evidence="4">Protein misato homolog 1</fullName>
    </recommendedName>
</protein>
<gene>
    <name evidence="11" type="primary">msto1</name>
    <name evidence="11" type="ORF">DAT39_020431</name>
</gene>
<evidence type="ECO:0000259" key="9">
    <source>
        <dbReference type="Pfam" id="PF10644"/>
    </source>
</evidence>
<comment type="caution">
    <text evidence="11">The sequence shown here is derived from an EMBL/GenBank/DDBJ whole genome shotgun (WGS) entry which is preliminary data.</text>
</comment>
<dbReference type="GO" id="GO:0005739">
    <property type="term" value="C:mitochondrion"/>
    <property type="evidence" value="ECO:0007669"/>
    <property type="project" value="UniProtKB-SubCell"/>
</dbReference>
<dbReference type="Gene3D" id="3.40.50.1440">
    <property type="entry name" value="Tubulin/FtsZ, GTPase domain"/>
    <property type="match status" value="1"/>
</dbReference>
<sequence length="609" mass="66501">MTTRHSDMSTVQSLDRAHEAGLVVHQPIPIGVRLTQDYVMTSNPEDASLCYDPDAPPDELQSDVLFREGLTQKGHVTYTPRLIALDLKGSLQTLKQEGLLYATEHDNSTFTWQGDLVTHVEAPAERNSFLQGLDSLDTEELLAEPAFSNPSASSKTHSSSSGRPVAMETVNSKLERMQRAYRLEGSVRVWSDFLRLHLHPRTISIISQYNHDGEAARLEAFGQGEALLQGSVLEELEDKLHFFIEECDYLQGFQVLCDISDGFSGLGSKVTELLQDSYSGRGILTWGVAPVSHPESSLIKDVYHMMNCALGMVHMASHSSMFCPLTLRGGLGRKPAPPTTFPLLNYDPSLWYHTGSVLALALDALTVPYRLRQNSVPMWQLADALTVSGRKVVCAYGSVPFPMMHGSCLPDALNVCGDALPWRPLSGCPEQAMGRCFGQSVTLRGLEGRSLVSRLAPGTEPHSVLHCAQSGEEVLDMYLRTHYPSTPLAVQLLSSPSTLTPPFPQIFSPKLDSQGLIQNQTSTAAAPVPVISVPVLSSLQSSSSASPYLAELQKSCSAVDLRRVAPSFLSHADQADMADSMEQLRTLALRYRDDSGGTLRSSSEDDDDD</sequence>
<reference evidence="11" key="1">
    <citation type="submission" date="2020-07" db="EMBL/GenBank/DDBJ databases">
        <title>Clarias magur genome sequencing, assembly and annotation.</title>
        <authorList>
            <person name="Kushwaha B."/>
            <person name="Kumar R."/>
            <person name="Das P."/>
            <person name="Joshi C.G."/>
            <person name="Kumar D."/>
            <person name="Nagpure N.S."/>
            <person name="Pandey M."/>
            <person name="Agarwal S."/>
            <person name="Srivastava S."/>
            <person name="Singh M."/>
            <person name="Sahoo L."/>
            <person name="Jayasankar P."/>
            <person name="Meher P.K."/>
            <person name="Koringa P.G."/>
            <person name="Iquebal M.A."/>
            <person name="Das S.P."/>
            <person name="Bit A."/>
            <person name="Patnaik S."/>
            <person name="Patel N."/>
            <person name="Shah T.M."/>
            <person name="Hinsu A."/>
            <person name="Jena J.K."/>
        </authorList>
    </citation>
    <scope>NUCLEOTIDE SEQUENCE</scope>
    <source>
        <strain evidence="11">CIFAMagur01</strain>
        <tissue evidence="11">Testis</tissue>
    </source>
</reference>
<evidence type="ECO:0000256" key="8">
    <source>
        <dbReference type="SAM" id="MobiDB-lite"/>
    </source>
</evidence>
<comment type="similarity">
    <text evidence="3">Belongs to the misato family.</text>
</comment>
<dbReference type="EMBL" id="QNUK01000758">
    <property type="protein sequence ID" value="KAF5889873.1"/>
    <property type="molecule type" value="Genomic_DNA"/>
</dbReference>
<dbReference type="InterPro" id="IPR049942">
    <property type="entry name" value="DML1/Misato"/>
</dbReference>
<dbReference type="InterPro" id="IPR029209">
    <property type="entry name" value="DML1/Misato_tubulin"/>
</dbReference>
<dbReference type="PANTHER" id="PTHR13391">
    <property type="entry name" value="MITOCHONDRIAL DISTRIBUTION REGULATOR MISATO"/>
    <property type="match status" value="1"/>
</dbReference>
<dbReference type="Proteomes" id="UP000727407">
    <property type="component" value="Unassembled WGS sequence"/>
</dbReference>
<keyword evidence="12" id="KW-1185">Reference proteome</keyword>
<dbReference type="Pfam" id="PF10644">
    <property type="entry name" value="Misat_Tub_SegII"/>
    <property type="match status" value="1"/>
</dbReference>
<dbReference type="InterPro" id="IPR036525">
    <property type="entry name" value="Tubulin/FtsZ_GTPase_sf"/>
</dbReference>
<evidence type="ECO:0000256" key="4">
    <source>
        <dbReference type="ARBA" id="ARBA00017321"/>
    </source>
</evidence>
<dbReference type="CDD" id="cd06060">
    <property type="entry name" value="misato"/>
    <property type="match status" value="1"/>
</dbReference>
<comment type="subcellular location">
    <subcellularLocation>
        <location evidence="2">Cytoplasm</location>
    </subcellularLocation>
    <subcellularLocation>
        <location evidence="1">Mitochondrion</location>
    </subcellularLocation>
</comment>
<evidence type="ECO:0000256" key="2">
    <source>
        <dbReference type="ARBA" id="ARBA00004496"/>
    </source>
</evidence>
<keyword evidence="5" id="KW-0963">Cytoplasm</keyword>
<evidence type="ECO:0000256" key="6">
    <source>
        <dbReference type="ARBA" id="ARBA00023128"/>
    </source>
</evidence>
<comment type="function">
    <text evidence="7">Involved in the regulation of mitochondrial distribution and morphology. Required for mitochondrial fusion and mitochondrial network formation.</text>
</comment>
<evidence type="ECO:0000313" key="12">
    <source>
        <dbReference type="Proteomes" id="UP000727407"/>
    </source>
</evidence>
<evidence type="ECO:0000313" key="11">
    <source>
        <dbReference type="EMBL" id="KAF5889873.1"/>
    </source>
</evidence>
<evidence type="ECO:0000256" key="5">
    <source>
        <dbReference type="ARBA" id="ARBA00022490"/>
    </source>
</evidence>
<accession>A0A8J4TG99</accession>
<evidence type="ECO:0000259" key="10">
    <source>
        <dbReference type="Pfam" id="PF14881"/>
    </source>
</evidence>
<name>A0A8J4TG99_CLAMG</name>
<dbReference type="SUPFAM" id="SSF52490">
    <property type="entry name" value="Tubulin nucleotide-binding domain-like"/>
    <property type="match status" value="1"/>
</dbReference>
<dbReference type="PANTHER" id="PTHR13391:SF0">
    <property type="entry name" value="PROTEIN MISATO HOMOLOG 1"/>
    <property type="match status" value="1"/>
</dbReference>
<organism evidence="11 12">
    <name type="scientific">Clarias magur</name>
    <name type="common">Asian catfish</name>
    <name type="synonym">Macropteronotus magur</name>
    <dbReference type="NCBI Taxonomy" id="1594786"/>
    <lineage>
        <taxon>Eukaryota</taxon>
        <taxon>Metazoa</taxon>
        <taxon>Chordata</taxon>
        <taxon>Craniata</taxon>
        <taxon>Vertebrata</taxon>
        <taxon>Euteleostomi</taxon>
        <taxon>Actinopterygii</taxon>
        <taxon>Neopterygii</taxon>
        <taxon>Teleostei</taxon>
        <taxon>Ostariophysi</taxon>
        <taxon>Siluriformes</taxon>
        <taxon>Clariidae</taxon>
        <taxon>Clarias</taxon>
    </lineage>
</organism>
<evidence type="ECO:0000256" key="1">
    <source>
        <dbReference type="ARBA" id="ARBA00004173"/>
    </source>
</evidence>
<feature type="region of interest" description="Disordered" evidence="8">
    <location>
        <begin position="145"/>
        <end position="165"/>
    </location>
</feature>
<dbReference type="Pfam" id="PF14881">
    <property type="entry name" value="Tubulin_3"/>
    <property type="match status" value="1"/>
</dbReference>
<evidence type="ECO:0000256" key="3">
    <source>
        <dbReference type="ARBA" id="ARBA00008507"/>
    </source>
</evidence>
<dbReference type="AlphaFoldDB" id="A0A8J4TG99"/>
<dbReference type="InterPro" id="IPR019605">
    <property type="entry name" value="Misato_II_tubulin-like"/>
</dbReference>
<feature type="compositionally biased region" description="Low complexity" evidence="8">
    <location>
        <begin position="148"/>
        <end position="161"/>
    </location>
</feature>
<evidence type="ECO:0000256" key="7">
    <source>
        <dbReference type="ARBA" id="ARBA00045225"/>
    </source>
</evidence>
<keyword evidence="6" id="KW-0496">Mitochondrion</keyword>
<dbReference type="GO" id="GO:0007005">
    <property type="term" value="P:mitochondrion organization"/>
    <property type="evidence" value="ECO:0007669"/>
    <property type="project" value="InterPro"/>
</dbReference>
<dbReference type="OrthoDB" id="271881at2759"/>
<feature type="domain" description="DML1/Misato tubulin" evidence="10">
    <location>
        <begin position="186"/>
        <end position="371"/>
    </location>
</feature>
<feature type="domain" description="Misato Segment II tubulin-like" evidence="9">
    <location>
        <begin position="43"/>
        <end position="134"/>
    </location>
</feature>
<proteinExistence type="inferred from homology"/>